<dbReference type="InterPro" id="IPR000182">
    <property type="entry name" value="GNAT_dom"/>
</dbReference>
<accession>A0A379N1W7</accession>
<evidence type="ECO:0000313" key="2">
    <source>
        <dbReference type="EMBL" id="SUE41154.1"/>
    </source>
</evidence>
<evidence type="ECO:0000313" key="3">
    <source>
        <dbReference type="Proteomes" id="UP000254919"/>
    </source>
</evidence>
<dbReference type="AlphaFoldDB" id="A0A379N1W7"/>
<dbReference type="PROSITE" id="PS51186">
    <property type="entry name" value="GNAT"/>
    <property type="match status" value="1"/>
</dbReference>
<organism evidence="2 3">
    <name type="scientific">Roseomonas mucosa</name>
    <dbReference type="NCBI Taxonomy" id="207340"/>
    <lineage>
        <taxon>Bacteria</taxon>
        <taxon>Pseudomonadati</taxon>
        <taxon>Pseudomonadota</taxon>
        <taxon>Alphaproteobacteria</taxon>
        <taxon>Acetobacterales</taxon>
        <taxon>Roseomonadaceae</taxon>
        <taxon>Roseomonas</taxon>
    </lineage>
</organism>
<dbReference type="EMBL" id="UGVN01000001">
    <property type="protein sequence ID" value="SUE41154.1"/>
    <property type="molecule type" value="Genomic_DNA"/>
</dbReference>
<name>A0A379N1W7_9PROT</name>
<feature type="domain" description="N-acetyltransferase" evidence="1">
    <location>
        <begin position="9"/>
        <end position="172"/>
    </location>
</feature>
<dbReference type="SUPFAM" id="SSF55729">
    <property type="entry name" value="Acyl-CoA N-acyltransferases (Nat)"/>
    <property type="match status" value="1"/>
</dbReference>
<dbReference type="Pfam" id="PF00583">
    <property type="entry name" value="Acetyltransf_1"/>
    <property type="match status" value="1"/>
</dbReference>
<protein>
    <submittedName>
        <fullName evidence="2">Acetyltransferase (GNAT) family</fullName>
    </submittedName>
</protein>
<reference evidence="2 3" key="1">
    <citation type="submission" date="2018-06" db="EMBL/GenBank/DDBJ databases">
        <authorList>
            <consortium name="Pathogen Informatics"/>
            <person name="Doyle S."/>
        </authorList>
    </citation>
    <scope>NUCLEOTIDE SEQUENCE [LARGE SCALE GENOMIC DNA]</scope>
    <source>
        <strain evidence="2 3">NCTC13291</strain>
    </source>
</reference>
<dbReference type="GO" id="GO:0016747">
    <property type="term" value="F:acyltransferase activity, transferring groups other than amino-acyl groups"/>
    <property type="evidence" value="ECO:0007669"/>
    <property type="project" value="InterPro"/>
</dbReference>
<proteinExistence type="predicted"/>
<gene>
    <name evidence="2" type="ORF">NCTC13291_02731</name>
</gene>
<evidence type="ECO:0000259" key="1">
    <source>
        <dbReference type="PROSITE" id="PS51186"/>
    </source>
</evidence>
<sequence>MGGQAGGAARWRAMAAADLAAAERIAARVHPDYPEDAAVFAERLSLFPEGCLVLVSPSGELGGYVIAHPWRLGQPPALNSLLGALPAAADTLYIHDIALLPERRGGGAAGRALERLEAVARGRGLPGLSLVAVGGSPAFWLRQGFRERADEALRGKLRSYGGAAGYMVKDLATA</sequence>
<dbReference type="Proteomes" id="UP000254919">
    <property type="component" value="Unassembled WGS sequence"/>
</dbReference>
<keyword evidence="2" id="KW-0808">Transferase</keyword>
<dbReference type="Gene3D" id="3.40.630.30">
    <property type="match status" value="1"/>
</dbReference>
<dbReference type="InterPro" id="IPR016181">
    <property type="entry name" value="Acyl_CoA_acyltransferase"/>
</dbReference>